<feature type="region of interest" description="Disordered" evidence="2">
    <location>
        <begin position="55"/>
        <end position="74"/>
    </location>
</feature>
<evidence type="ECO:0000256" key="3">
    <source>
        <dbReference type="SAM" id="SignalP"/>
    </source>
</evidence>
<feature type="signal peptide" evidence="3">
    <location>
        <begin position="1"/>
        <end position="23"/>
    </location>
</feature>
<feature type="coiled-coil region" evidence="1">
    <location>
        <begin position="176"/>
        <end position="238"/>
    </location>
</feature>
<feature type="chain" id="PRO_5019250927" evidence="3">
    <location>
        <begin position="24"/>
        <end position="309"/>
    </location>
</feature>
<gene>
    <name evidence="4" type="ORF">B296_00055572</name>
</gene>
<accession>A0A426XJ15</accession>
<evidence type="ECO:0000256" key="2">
    <source>
        <dbReference type="SAM" id="MobiDB-lite"/>
    </source>
</evidence>
<proteinExistence type="predicted"/>
<keyword evidence="1" id="KW-0175">Coiled coil</keyword>
<keyword evidence="3" id="KW-0732">Signal</keyword>
<dbReference type="Proteomes" id="UP000287651">
    <property type="component" value="Unassembled WGS sequence"/>
</dbReference>
<organism evidence="4 5">
    <name type="scientific">Ensete ventricosum</name>
    <name type="common">Abyssinian banana</name>
    <name type="synonym">Musa ensete</name>
    <dbReference type="NCBI Taxonomy" id="4639"/>
    <lineage>
        <taxon>Eukaryota</taxon>
        <taxon>Viridiplantae</taxon>
        <taxon>Streptophyta</taxon>
        <taxon>Embryophyta</taxon>
        <taxon>Tracheophyta</taxon>
        <taxon>Spermatophyta</taxon>
        <taxon>Magnoliopsida</taxon>
        <taxon>Liliopsida</taxon>
        <taxon>Zingiberales</taxon>
        <taxon>Musaceae</taxon>
        <taxon>Ensete</taxon>
    </lineage>
</organism>
<evidence type="ECO:0000313" key="5">
    <source>
        <dbReference type="Proteomes" id="UP000287651"/>
    </source>
</evidence>
<protein>
    <submittedName>
        <fullName evidence="4">Uncharacterized protein</fullName>
    </submittedName>
</protein>
<comment type="caution">
    <text evidence="4">The sequence shown here is derived from an EMBL/GenBank/DDBJ whole genome shotgun (WGS) entry which is preliminary data.</text>
</comment>
<sequence length="309" mass="34469">MPWVGHRPNLGFVYGLLSLVSRAGQVILDRPKWILVNKVYPEPTCTVAPAEVPVEGVGKHSDEGGSEPSRKKTKVTVSKCLKKAALGEGSERAHRSKGKELMKEATESPNHPPTVRELCEVDGWAGKDRYFGLYFAGALVDRAHDAGRVVRLLIERNSMLRVENKELKLGTGPKDVAATEKRATELSTEVERLKAALGESGQHYKDHELAVDSAYSELKDHRELHRQLKDKVLTLTQDAKVLQFELKMGRGKAIANYKGSRGFQFGLEKMGQVTYEFGYRVAPRTLLRKIPDLICREGPLICGWRRASL</sequence>
<evidence type="ECO:0000256" key="1">
    <source>
        <dbReference type="SAM" id="Coils"/>
    </source>
</evidence>
<dbReference type="EMBL" id="AMZH03020145">
    <property type="protein sequence ID" value="RRT39476.1"/>
    <property type="molecule type" value="Genomic_DNA"/>
</dbReference>
<evidence type="ECO:0000313" key="4">
    <source>
        <dbReference type="EMBL" id="RRT39476.1"/>
    </source>
</evidence>
<dbReference type="AlphaFoldDB" id="A0A426XJ15"/>
<name>A0A426XJ15_ENSVE</name>
<reference evidence="4 5" key="1">
    <citation type="journal article" date="2014" name="Agronomy (Basel)">
        <title>A Draft Genome Sequence for Ensete ventricosum, the Drought-Tolerant Tree Against Hunger.</title>
        <authorList>
            <person name="Harrison J."/>
            <person name="Moore K.A."/>
            <person name="Paszkiewicz K."/>
            <person name="Jones T."/>
            <person name="Grant M."/>
            <person name="Ambacheew D."/>
            <person name="Muzemil S."/>
            <person name="Studholme D.J."/>
        </authorList>
    </citation>
    <scope>NUCLEOTIDE SEQUENCE [LARGE SCALE GENOMIC DNA]</scope>
</reference>